<evidence type="ECO:0000256" key="4">
    <source>
        <dbReference type="ARBA" id="ARBA00022617"/>
    </source>
</evidence>
<dbReference type="InterPro" id="IPR002401">
    <property type="entry name" value="Cyt_P450_E_grp-I"/>
</dbReference>
<dbReference type="PANTHER" id="PTHR46300">
    <property type="entry name" value="P450, PUTATIVE (EUROFUNG)-RELATED-RELATED"/>
    <property type="match status" value="1"/>
</dbReference>
<evidence type="ECO:0000256" key="6">
    <source>
        <dbReference type="ARBA" id="ARBA00023002"/>
    </source>
</evidence>
<dbReference type="SUPFAM" id="SSF48264">
    <property type="entry name" value="Cytochrome P450"/>
    <property type="match status" value="1"/>
</dbReference>
<evidence type="ECO:0000256" key="8">
    <source>
        <dbReference type="ARBA" id="ARBA00023033"/>
    </source>
</evidence>
<dbReference type="PANTHER" id="PTHR46300:SF7">
    <property type="entry name" value="P450, PUTATIVE (EUROFUNG)-RELATED"/>
    <property type="match status" value="1"/>
</dbReference>
<comment type="similarity">
    <text evidence="3 10">Belongs to the cytochrome P450 family.</text>
</comment>
<evidence type="ECO:0000256" key="5">
    <source>
        <dbReference type="ARBA" id="ARBA00022723"/>
    </source>
</evidence>
<evidence type="ECO:0000256" key="7">
    <source>
        <dbReference type="ARBA" id="ARBA00023004"/>
    </source>
</evidence>
<comment type="pathway">
    <text evidence="2">Secondary metabolite biosynthesis.</text>
</comment>
<evidence type="ECO:0000256" key="1">
    <source>
        <dbReference type="ARBA" id="ARBA00001971"/>
    </source>
</evidence>
<dbReference type="GO" id="GO:0016705">
    <property type="term" value="F:oxidoreductase activity, acting on paired donors, with incorporation or reduction of molecular oxygen"/>
    <property type="evidence" value="ECO:0007669"/>
    <property type="project" value="InterPro"/>
</dbReference>
<dbReference type="Proteomes" id="UP000076761">
    <property type="component" value="Unassembled WGS sequence"/>
</dbReference>
<keyword evidence="6 10" id="KW-0560">Oxidoreductase</keyword>
<keyword evidence="5 9" id="KW-0479">Metal-binding</keyword>
<dbReference type="CDD" id="cd11065">
    <property type="entry name" value="CYP64-like"/>
    <property type="match status" value="1"/>
</dbReference>
<keyword evidence="7 9" id="KW-0408">Iron</keyword>
<accession>A0A165N0F1</accession>
<organism evidence="11 12">
    <name type="scientific">Neolentinus lepideus HHB14362 ss-1</name>
    <dbReference type="NCBI Taxonomy" id="1314782"/>
    <lineage>
        <taxon>Eukaryota</taxon>
        <taxon>Fungi</taxon>
        <taxon>Dikarya</taxon>
        <taxon>Basidiomycota</taxon>
        <taxon>Agaricomycotina</taxon>
        <taxon>Agaricomycetes</taxon>
        <taxon>Gloeophyllales</taxon>
        <taxon>Gloeophyllaceae</taxon>
        <taxon>Neolentinus</taxon>
    </lineage>
</organism>
<dbReference type="InterPro" id="IPR017972">
    <property type="entry name" value="Cyt_P450_CS"/>
</dbReference>
<feature type="binding site" description="axial binding residue" evidence="9">
    <location>
        <position position="405"/>
    </location>
    <ligand>
        <name>heme</name>
        <dbReference type="ChEBI" id="CHEBI:30413"/>
    </ligand>
    <ligandPart>
        <name>Fe</name>
        <dbReference type="ChEBI" id="CHEBI:18248"/>
    </ligandPart>
</feature>
<gene>
    <name evidence="11" type="ORF">NEOLEDRAFT_1049704</name>
</gene>
<dbReference type="OrthoDB" id="2789670at2759"/>
<feature type="non-terminal residue" evidence="11">
    <location>
        <position position="471"/>
    </location>
</feature>
<dbReference type="InterPro" id="IPR050364">
    <property type="entry name" value="Cytochrome_P450_fung"/>
</dbReference>
<reference evidence="11 12" key="1">
    <citation type="journal article" date="2016" name="Mol. Biol. Evol.">
        <title>Comparative Genomics of Early-Diverging Mushroom-Forming Fungi Provides Insights into the Origins of Lignocellulose Decay Capabilities.</title>
        <authorList>
            <person name="Nagy L.G."/>
            <person name="Riley R."/>
            <person name="Tritt A."/>
            <person name="Adam C."/>
            <person name="Daum C."/>
            <person name="Floudas D."/>
            <person name="Sun H."/>
            <person name="Yadav J.S."/>
            <person name="Pangilinan J."/>
            <person name="Larsson K.H."/>
            <person name="Matsuura K."/>
            <person name="Barry K."/>
            <person name="Labutti K."/>
            <person name="Kuo R."/>
            <person name="Ohm R.A."/>
            <person name="Bhattacharya S.S."/>
            <person name="Shirouzu T."/>
            <person name="Yoshinaga Y."/>
            <person name="Martin F.M."/>
            <person name="Grigoriev I.V."/>
            <person name="Hibbett D.S."/>
        </authorList>
    </citation>
    <scope>NUCLEOTIDE SEQUENCE [LARGE SCALE GENOMIC DNA]</scope>
    <source>
        <strain evidence="11 12">HHB14362 ss-1</strain>
    </source>
</reference>
<dbReference type="GO" id="GO:0005506">
    <property type="term" value="F:iron ion binding"/>
    <property type="evidence" value="ECO:0007669"/>
    <property type="project" value="InterPro"/>
</dbReference>
<dbReference type="InParanoid" id="A0A165N0F1"/>
<dbReference type="GO" id="GO:0004497">
    <property type="term" value="F:monooxygenase activity"/>
    <property type="evidence" value="ECO:0007669"/>
    <property type="project" value="UniProtKB-KW"/>
</dbReference>
<evidence type="ECO:0000313" key="12">
    <source>
        <dbReference type="Proteomes" id="UP000076761"/>
    </source>
</evidence>
<evidence type="ECO:0000256" key="10">
    <source>
        <dbReference type="RuleBase" id="RU000461"/>
    </source>
</evidence>
<dbReference type="Gene3D" id="1.10.630.10">
    <property type="entry name" value="Cytochrome P450"/>
    <property type="match status" value="1"/>
</dbReference>
<evidence type="ECO:0000256" key="3">
    <source>
        <dbReference type="ARBA" id="ARBA00010617"/>
    </source>
</evidence>
<dbReference type="PRINTS" id="PR00385">
    <property type="entry name" value="P450"/>
</dbReference>
<evidence type="ECO:0000256" key="9">
    <source>
        <dbReference type="PIRSR" id="PIRSR602401-1"/>
    </source>
</evidence>
<dbReference type="PRINTS" id="PR00463">
    <property type="entry name" value="EP450I"/>
</dbReference>
<feature type="non-terminal residue" evidence="11">
    <location>
        <position position="1"/>
    </location>
</feature>
<dbReference type="STRING" id="1314782.A0A165N0F1"/>
<dbReference type="Pfam" id="PF00067">
    <property type="entry name" value="p450"/>
    <property type="match status" value="1"/>
</dbReference>
<keyword evidence="4 9" id="KW-0349">Heme</keyword>
<dbReference type="GO" id="GO:0020037">
    <property type="term" value="F:heme binding"/>
    <property type="evidence" value="ECO:0007669"/>
    <property type="project" value="InterPro"/>
</dbReference>
<comment type="cofactor">
    <cofactor evidence="1 9">
        <name>heme</name>
        <dbReference type="ChEBI" id="CHEBI:30413"/>
    </cofactor>
</comment>
<evidence type="ECO:0000256" key="2">
    <source>
        <dbReference type="ARBA" id="ARBA00005179"/>
    </source>
</evidence>
<sequence>PLPPGPRRLPILGNILDVPAKHPWKVFAGWAQTWGDIISLQVLGQTMVIVNSPQIALDMLEKKNAIYSDRPVLTMADEMVGWKFTLSSSSQSERFRKYRRLIHGIVGTRTSMDEYLPIEEKETRKFLQQTLANPGGLVEHIRRTAGAIILQITYGYEVEDVDDPIVRIVDEATDQFSELLRPGAYLVDTLPILRYMPDWFPGAKFKQTARAYAVTLRDMVDVPFGFTHAQVLEGVARPSLVAHQLSAGSTIEEETVKWAAASLYAGGADTTVSSIHSFFLAMMLYPEVQKKAQAEIDAIVGPDKLPSFADRDQLPYIEALVSEVLRWNPVAPLGVPHRLRQGDISEGYLIPKDALIIPNIWKFLHDPETYTNPEEFNPDRFLPRNGKDPELDPRSYCFGFGRRICPGMRVADASLFISCAMALAVFDVFKPLDEAGNTIEPVIDYSSNIISHPKLFRCSIKPRSPKAEALI</sequence>
<dbReference type="InterPro" id="IPR001128">
    <property type="entry name" value="Cyt_P450"/>
</dbReference>
<dbReference type="InterPro" id="IPR036396">
    <property type="entry name" value="Cyt_P450_sf"/>
</dbReference>
<name>A0A165N0F1_9AGAM</name>
<keyword evidence="12" id="KW-1185">Reference proteome</keyword>
<evidence type="ECO:0000313" key="11">
    <source>
        <dbReference type="EMBL" id="KZT19016.1"/>
    </source>
</evidence>
<keyword evidence="8 10" id="KW-0503">Monooxygenase</keyword>
<protein>
    <submittedName>
        <fullName evidence="11">Cytochrome P450</fullName>
    </submittedName>
</protein>
<proteinExistence type="inferred from homology"/>
<dbReference type="PROSITE" id="PS00086">
    <property type="entry name" value="CYTOCHROME_P450"/>
    <property type="match status" value="1"/>
</dbReference>
<dbReference type="EMBL" id="KV425652">
    <property type="protein sequence ID" value="KZT19016.1"/>
    <property type="molecule type" value="Genomic_DNA"/>
</dbReference>
<dbReference type="AlphaFoldDB" id="A0A165N0F1"/>